<proteinExistence type="predicted"/>
<protein>
    <recommendedName>
        <fullName evidence="3">SH3b domain-containing protein</fullName>
    </recommendedName>
</protein>
<dbReference type="RefSeq" id="WP_066694212.1">
    <property type="nucleotide sequence ID" value="NZ_LQQO01000063.1"/>
</dbReference>
<dbReference type="Gene3D" id="2.30.30.40">
    <property type="entry name" value="SH3 Domains"/>
    <property type="match status" value="1"/>
</dbReference>
<accession>A0ABR5Y7P4</accession>
<evidence type="ECO:0000313" key="2">
    <source>
        <dbReference type="Proteomes" id="UP000076609"/>
    </source>
</evidence>
<name>A0ABR5Y7P4_9SPHN</name>
<dbReference type="EMBL" id="LQQO01000063">
    <property type="protein sequence ID" value="KZE08510.1"/>
    <property type="molecule type" value="Genomic_DNA"/>
</dbReference>
<evidence type="ECO:0000313" key="1">
    <source>
        <dbReference type="EMBL" id="KZE08510.1"/>
    </source>
</evidence>
<reference evidence="2" key="1">
    <citation type="submission" date="2016-01" db="EMBL/GenBank/DDBJ databases">
        <title>Draft genome of Chromobacterium sp. F49.</title>
        <authorList>
            <person name="Hong K.W."/>
        </authorList>
    </citation>
    <scope>NUCLEOTIDE SEQUENCE [LARGE SCALE GENOMIC DNA]</scope>
    <source>
        <strain evidence="2">CN3</strain>
    </source>
</reference>
<gene>
    <name evidence="1" type="ORF">AVT10_08080</name>
</gene>
<dbReference type="Pfam" id="PF06347">
    <property type="entry name" value="SH3_4"/>
    <property type="match status" value="2"/>
</dbReference>
<evidence type="ECO:0008006" key="3">
    <source>
        <dbReference type="Google" id="ProtNLM"/>
    </source>
</evidence>
<keyword evidence="2" id="KW-1185">Reference proteome</keyword>
<comment type="caution">
    <text evidence="1">The sequence shown here is derived from an EMBL/GenBank/DDBJ whole genome shotgun (WGS) entry which is preliminary data.</text>
</comment>
<sequence length="160" mass="17572">MRLGGRSIAVAAVLTVVATGAADAQRRKTPYYASIAAGEARMRSGPGKNYPTQWVYRRADMPIKVLDIYQDWRRVEDPDGTRGWLQVGLLSDRRTGFVGREVVELRASPQAGAAVVWRAAPGVVGRLSRCNGAWCFFDVKGRGGYVEQSRLWGVDPGETM</sequence>
<organism evidence="1 2">
    <name type="scientific">Sphingomonas hankookensis</name>
    <dbReference type="NCBI Taxonomy" id="563996"/>
    <lineage>
        <taxon>Bacteria</taxon>
        <taxon>Pseudomonadati</taxon>
        <taxon>Pseudomonadota</taxon>
        <taxon>Alphaproteobacteria</taxon>
        <taxon>Sphingomonadales</taxon>
        <taxon>Sphingomonadaceae</taxon>
        <taxon>Sphingomonas</taxon>
    </lineage>
</organism>
<dbReference type="Proteomes" id="UP000076609">
    <property type="component" value="Unassembled WGS sequence"/>
</dbReference>
<dbReference type="InterPro" id="IPR010466">
    <property type="entry name" value="DUF1058"/>
</dbReference>